<proteinExistence type="predicted"/>
<keyword evidence="2 5" id="KW-0812">Transmembrane</keyword>
<dbReference type="Proteomes" id="UP000298438">
    <property type="component" value="Unassembled WGS sequence"/>
</dbReference>
<evidence type="ECO:0000256" key="3">
    <source>
        <dbReference type="ARBA" id="ARBA00022989"/>
    </source>
</evidence>
<evidence type="ECO:0000259" key="6">
    <source>
        <dbReference type="Pfam" id="PF05154"/>
    </source>
</evidence>
<keyword evidence="8" id="KW-1185">Reference proteome</keyword>
<sequence>MTAPMPRHRNKTLATFLGLFLGSLGAHRFYLRSPVDRLGLLHLMSVPVCGLILGLAPHVDPFYKLLPLLISGIAAFLETLVIGLTSDEKFDAAYNAGSARQSDSSWPLALLLVLTLAVGATTVIATLSRLFDLLYTGGAYG</sequence>
<keyword evidence="4 5" id="KW-0472">Membrane</keyword>
<dbReference type="EMBL" id="SPVF01000225">
    <property type="protein sequence ID" value="TFW15729.1"/>
    <property type="molecule type" value="Genomic_DNA"/>
</dbReference>
<evidence type="ECO:0000256" key="5">
    <source>
        <dbReference type="SAM" id="Phobius"/>
    </source>
</evidence>
<accession>A0A4Y9S2M0</accession>
<evidence type="ECO:0000256" key="1">
    <source>
        <dbReference type="ARBA" id="ARBA00004141"/>
    </source>
</evidence>
<feature type="transmembrane region" description="Helical" evidence="5">
    <location>
        <begin position="68"/>
        <end position="86"/>
    </location>
</feature>
<evidence type="ECO:0000256" key="2">
    <source>
        <dbReference type="ARBA" id="ARBA00022692"/>
    </source>
</evidence>
<dbReference type="GO" id="GO:0016020">
    <property type="term" value="C:membrane"/>
    <property type="evidence" value="ECO:0007669"/>
    <property type="project" value="UniProtKB-SubCell"/>
</dbReference>
<evidence type="ECO:0000313" key="7">
    <source>
        <dbReference type="EMBL" id="TFW15729.1"/>
    </source>
</evidence>
<dbReference type="OrthoDB" id="8702870at2"/>
<organism evidence="7 8">
    <name type="scientific">Zemynaea arenosa</name>
    <dbReference type="NCBI Taxonomy" id="2561931"/>
    <lineage>
        <taxon>Bacteria</taxon>
        <taxon>Pseudomonadati</taxon>
        <taxon>Pseudomonadota</taxon>
        <taxon>Betaproteobacteria</taxon>
        <taxon>Burkholderiales</taxon>
        <taxon>Oxalobacteraceae</taxon>
        <taxon>Telluria group</taxon>
        <taxon>Zemynaea</taxon>
    </lineage>
</organism>
<gene>
    <name evidence="7" type="ORF">E4L96_17625</name>
</gene>
<name>A0A4Y9S2M0_9BURK</name>
<evidence type="ECO:0000313" key="8">
    <source>
        <dbReference type="Proteomes" id="UP000298438"/>
    </source>
</evidence>
<dbReference type="InterPro" id="IPR007829">
    <property type="entry name" value="TM2"/>
</dbReference>
<dbReference type="AlphaFoldDB" id="A0A4Y9S2M0"/>
<dbReference type="Pfam" id="PF05154">
    <property type="entry name" value="TM2"/>
    <property type="match status" value="1"/>
</dbReference>
<keyword evidence="3 5" id="KW-1133">Transmembrane helix</keyword>
<reference evidence="7 8" key="1">
    <citation type="submission" date="2019-03" db="EMBL/GenBank/DDBJ databases">
        <title>Draft Genome Sequence of Massilia arenosa sp. nov., a Novel Massilia Species Isolated from a Sandy-loam Maize Soil.</title>
        <authorList>
            <person name="Raths R."/>
            <person name="Peta V."/>
            <person name="Bucking H."/>
        </authorList>
    </citation>
    <scope>NUCLEOTIDE SEQUENCE [LARGE SCALE GENOMIC DNA]</scope>
    <source>
        <strain evidence="7 8">MC02</strain>
    </source>
</reference>
<protein>
    <submittedName>
        <fullName evidence="7">TM2 domain-containing protein</fullName>
    </submittedName>
</protein>
<comment type="subcellular location">
    <subcellularLocation>
        <location evidence="1">Membrane</location>
        <topology evidence="1">Multi-pass membrane protein</topology>
    </subcellularLocation>
</comment>
<feature type="transmembrane region" description="Helical" evidence="5">
    <location>
        <begin position="38"/>
        <end position="56"/>
    </location>
</feature>
<feature type="transmembrane region" description="Helical" evidence="5">
    <location>
        <begin position="106"/>
        <end position="127"/>
    </location>
</feature>
<comment type="caution">
    <text evidence="7">The sequence shown here is derived from an EMBL/GenBank/DDBJ whole genome shotgun (WGS) entry which is preliminary data.</text>
</comment>
<evidence type="ECO:0000256" key="4">
    <source>
        <dbReference type="ARBA" id="ARBA00023136"/>
    </source>
</evidence>
<feature type="domain" description="TM2" evidence="6">
    <location>
        <begin position="9"/>
        <end position="51"/>
    </location>
</feature>